<dbReference type="PANTHER" id="PTHR30055:SF238">
    <property type="entry name" value="MYCOFACTOCIN BIOSYNTHESIS TRANSCRIPTIONAL REGULATOR MFTR-RELATED"/>
    <property type="match status" value="1"/>
</dbReference>
<dbReference type="RefSeq" id="WP_051193040.1">
    <property type="nucleotide sequence ID" value="NZ_JBIAQY010000016.1"/>
</dbReference>
<reference evidence="6 7" key="1">
    <citation type="submission" date="2024-10" db="EMBL/GenBank/DDBJ databases">
        <title>The Natural Products Discovery Center: Release of the First 8490 Sequenced Strains for Exploring Actinobacteria Biosynthetic Diversity.</title>
        <authorList>
            <person name="Kalkreuter E."/>
            <person name="Kautsar S.A."/>
            <person name="Yang D."/>
            <person name="Bader C.D."/>
            <person name="Teijaro C.N."/>
            <person name="Fluegel L."/>
            <person name="Davis C.M."/>
            <person name="Simpson J.R."/>
            <person name="Lauterbach L."/>
            <person name="Steele A.D."/>
            <person name="Gui C."/>
            <person name="Meng S."/>
            <person name="Li G."/>
            <person name="Viehrig K."/>
            <person name="Ye F."/>
            <person name="Su P."/>
            <person name="Kiefer A.F."/>
            <person name="Nichols A."/>
            <person name="Cepeda A.J."/>
            <person name="Yan W."/>
            <person name="Fan B."/>
            <person name="Jiang Y."/>
            <person name="Adhikari A."/>
            <person name="Zheng C.-J."/>
            <person name="Schuster L."/>
            <person name="Cowan T.M."/>
            <person name="Smanski M.J."/>
            <person name="Chevrette M.G."/>
            <person name="De Carvalho L.P.S."/>
            <person name="Shen B."/>
        </authorList>
    </citation>
    <scope>NUCLEOTIDE SEQUENCE [LARGE SCALE GENOMIC DNA]</scope>
    <source>
        <strain evidence="6 7">NPDC002593</strain>
    </source>
</reference>
<dbReference type="PANTHER" id="PTHR30055">
    <property type="entry name" value="HTH-TYPE TRANSCRIPTIONAL REGULATOR RUTR"/>
    <property type="match status" value="1"/>
</dbReference>
<accession>A0ABW6S9L3</accession>
<name>A0ABW6S9L3_9NOCA</name>
<dbReference type="PROSITE" id="PS50977">
    <property type="entry name" value="HTH_TETR_2"/>
    <property type="match status" value="1"/>
</dbReference>
<dbReference type="Gene3D" id="1.10.10.60">
    <property type="entry name" value="Homeodomain-like"/>
    <property type="match status" value="1"/>
</dbReference>
<evidence type="ECO:0000259" key="5">
    <source>
        <dbReference type="PROSITE" id="PS50977"/>
    </source>
</evidence>
<evidence type="ECO:0000256" key="1">
    <source>
        <dbReference type="ARBA" id="ARBA00023015"/>
    </source>
</evidence>
<feature type="DNA-binding region" description="H-T-H motif" evidence="4">
    <location>
        <begin position="64"/>
        <end position="83"/>
    </location>
</feature>
<keyword evidence="1" id="KW-0805">Transcription regulation</keyword>
<comment type="caution">
    <text evidence="6">The sequence shown here is derived from an EMBL/GenBank/DDBJ whole genome shotgun (WGS) entry which is preliminary data.</text>
</comment>
<dbReference type="InterPro" id="IPR001647">
    <property type="entry name" value="HTH_TetR"/>
</dbReference>
<evidence type="ECO:0000256" key="4">
    <source>
        <dbReference type="PROSITE-ProRule" id="PRU00335"/>
    </source>
</evidence>
<evidence type="ECO:0000313" key="6">
    <source>
        <dbReference type="EMBL" id="MFF3573000.1"/>
    </source>
</evidence>
<dbReference type="InterPro" id="IPR036271">
    <property type="entry name" value="Tet_transcr_reg_TetR-rel_C_sf"/>
</dbReference>
<dbReference type="InterPro" id="IPR050109">
    <property type="entry name" value="HTH-type_TetR-like_transc_reg"/>
</dbReference>
<gene>
    <name evidence="6" type="ORF">ACFYXQ_35075</name>
</gene>
<dbReference type="EMBL" id="JBIAQY010000016">
    <property type="protein sequence ID" value="MFF3573000.1"/>
    <property type="molecule type" value="Genomic_DNA"/>
</dbReference>
<dbReference type="SUPFAM" id="SSF46689">
    <property type="entry name" value="Homeodomain-like"/>
    <property type="match status" value="1"/>
</dbReference>
<organism evidence="6 7">
    <name type="scientific">Nocardia jiangxiensis</name>
    <dbReference type="NCBI Taxonomy" id="282685"/>
    <lineage>
        <taxon>Bacteria</taxon>
        <taxon>Bacillati</taxon>
        <taxon>Actinomycetota</taxon>
        <taxon>Actinomycetes</taxon>
        <taxon>Mycobacteriales</taxon>
        <taxon>Nocardiaceae</taxon>
        <taxon>Nocardia</taxon>
    </lineage>
</organism>
<dbReference type="SUPFAM" id="SSF48498">
    <property type="entry name" value="Tetracyclin repressor-like, C-terminal domain"/>
    <property type="match status" value="1"/>
</dbReference>
<keyword evidence="3" id="KW-0804">Transcription</keyword>
<proteinExistence type="predicted"/>
<feature type="domain" description="HTH tetR-type" evidence="5">
    <location>
        <begin position="41"/>
        <end position="101"/>
    </location>
</feature>
<evidence type="ECO:0000256" key="2">
    <source>
        <dbReference type="ARBA" id="ARBA00023125"/>
    </source>
</evidence>
<protein>
    <submittedName>
        <fullName evidence="6">TetR/AcrR family transcriptional regulator</fullName>
    </submittedName>
</protein>
<dbReference type="Gene3D" id="1.10.357.10">
    <property type="entry name" value="Tetracycline Repressor, domain 2"/>
    <property type="match status" value="1"/>
</dbReference>
<sequence>MARRTEAQRQRPARTIDDAYSDAGLIEAESAVAKRPNRRGEQTREKVIQAATECFAEYGYTRTRISDITHRADISQGNFYRHFASLDDVFLAVMRPGLTELGEAMSRRLATDSELDALVDVNVTYLHAYSRHRKVLRLLREAAAASSNEGFQQLWLNMRGDFVARTRRWLQRLQDNGTIGETDVDLLAETLGCMTEQMAYVHVGLPSSTPKRERIDELGRALGEVWYRALPHTRAAATK</sequence>
<evidence type="ECO:0000256" key="3">
    <source>
        <dbReference type="ARBA" id="ARBA00023163"/>
    </source>
</evidence>
<dbReference type="PRINTS" id="PR00455">
    <property type="entry name" value="HTHTETR"/>
</dbReference>
<dbReference type="InterPro" id="IPR009057">
    <property type="entry name" value="Homeodomain-like_sf"/>
</dbReference>
<keyword evidence="7" id="KW-1185">Reference proteome</keyword>
<dbReference type="Pfam" id="PF00440">
    <property type="entry name" value="TetR_N"/>
    <property type="match status" value="1"/>
</dbReference>
<evidence type="ECO:0000313" key="7">
    <source>
        <dbReference type="Proteomes" id="UP001601992"/>
    </source>
</evidence>
<dbReference type="Proteomes" id="UP001601992">
    <property type="component" value="Unassembled WGS sequence"/>
</dbReference>
<keyword evidence="2 4" id="KW-0238">DNA-binding</keyword>